<keyword evidence="3" id="KW-1185">Reference proteome</keyword>
<dbReference type="InParanoid" id="W4JST8"/>
<dbReference type="AlphaFoldDB" id="W4JST8"/>
<dbReference type="EMBL" id="KI925465">
    <property type="protein sequence ID" value="ETW76170.1"/>
    <property type="molecule type" value="Genomic_DNA"/>
</dbReference>
<dbReference type="GeneID" id="20667809"/>
<protein>
    <recommendedName>
        <fullName evidence="4">Secreted protein</fullName>
    </recommendedName>
</protein>
<evidence type="ECO:0008006" key="4">
    <source>
        <dbReference type="Google" id="ProtNLM"/>
    </source>
</evidence>
<accession>W4JST8</accession>
<gene>
    <name evidence="2" type="ORF">HETIRDRAFT_162925</name>
</gene>
<dbReference type="RefSeq" id="XP_009552381.1">
    <property type="nucleotide sequence ID" value="XM_009554086.1"/>
</dbReference>
<proteinExistence type="predicted"/>
<reference evidence="2 3" key="1">
    <citation type="journal article" date="2012" name="New Phytol.">
        <title>Insight into trade-off between wood decay and parasitism from the genome of a fungal forest pathogen.</title>
        <authorList>
            <person name="Olson A."/>
            <person name="Aerts A."/>
            <person name="Asiegbu F."/>
            <person name="Belbahri L."/>
            <person name="Bouzid O."/>
            <person name="Broberg A."/>
            <person name="Canback B."/>
            <person name="Coutinho P.M."/>
            <person name="Cullen D."/>
            <person name="Dalman K."/>
            <person name="Deflorio G."/>
            <person name="van Diepen L.T."/>
            <person name="Dunand C."/>
            <person name="Duplessis S."/>
            <person name="Durling M."/>
            <person name="Gonthier P."/>
            <person name="Grimwood J."/>
            <person name="Fossdal C.G."/>
            <person name="Hansson D."/>
            <person name="Henrissat B."/>
            <person name="Hietala A."/>
            <person name="Himmelstrand K."/>
            <person name="Hoffmeister D."/>
            <person name="Hogberg N."/>
            <person name="James T.Y."/>
            <person name="Karlsson M."/>
            <person name="Kohler A."/>
            <person name="Kues U."/>
            <person name="Lee Y.H."/>
            <person name="Lin Y.C."/>
            <person name="Lind M."/>
            <person name="Lindquist E."/>
            <person name="Lombard V."/>
            <person name="Lucas S."/>
            <person name="Lunden K."/>
            <person name="Morin E."/>
            <person name="Murat C."/>
            <person name="Park J."/>
            <person name="Raffaello T."/>
            <person name="Rouze P."/>
            <person name="Salamov A."/>
            <person name="Schmutz J."/>
            <person name="Solheim H."/>
            <person name="Stahlberg J."/>
            <person name="Velez H."/>
            <person name="de Vries R.P."/>
            <person name="Wiebenga A."/>
            <person name="Woodward S."/>
            <person name="Yakovlev I."/>
            <person name="Garbelotto M."/>
            <person name="Martin F."/>
            <person name="Grigoriev I.V."/>
            <person name="Stenlid J."/>
        </authorList>
    </citation>
    <scope>NUCLEOTIDE SEQUENCE [LARGE SCALE GENOMIC DNA]</scope>
    <source>
        <strain evidence="2 3">TC 32-1</strain>
    </source>
</reference>
<dbReference type="HOGENOM" id="CLU_2705105_0_0_1"/>
<organism evidence="2 3">
    <name type="scientific">Heterobasidion irregulare (strain TC 32-1)</name>
    <dbReference type="NCBI Taxonomy" id="747525"/>
    <lineage>
        <taxon>Eukaryota</taxon>
        <taxon>Fungi</taxon>
        <taxon>Dikarya</taxon>
        <taxon>Basidiomycota</taxon>
        <taxon>Agaricomycotina</taxon>
        <taxon>Agaricomycetes</taxon>
        <taxon>Russulales</taxon>
        <taxon>Bondarzewiaceae</taxon>
        <taxon>Heterobasidion</taxon>
        <taxon>Heterobasidion annosum species complex</taxon>
    </lineage>
</organism>
<sequence length="73" mass="8026">MVMCCTCISLYTMVISMQLALTFDSSRKIVSSNVSDICDNRSASLEGTLTVERAYLTNNAVPLITPLRVSTYL</sequence>
<evidence type="ECO:0000313" key="3">
    <source>
        <dbReference type="Proteomes" id="UP000030671"/>
    </source>
</evidence>
<evidence type="ECO:0000256" key="1">
    <source>
        <dbReference type="SAM" id="SignalP"/>
    </source>
</evidence>
<dbReference type="KEGG" id="hir:HETIRDRAFT_162925"/>
<name>W4JST8_HETIT</name>
<dbReference type="Proteomes" id="UP000030671">
    <property type="component" value="Unassembled WGS sequence"/>
</dbReference>
<feature type="chain" id="PRO_5004843795" description="Secreted protein" evidence="1">
    <location>
        <begin position="23"/>
        <end position="73"/>
    </location>
</feature>
<evidence type="ECO:0000313" key="2">
    <source>
        <dbReference type="EMBL" id="ETW76170.1"/>
    </source>
</evidence>
<keyword evidence="1" id="KW-0732">Signal</keyword>
<feature type="signal peptide" evidence="1">
    <location>
        <begin position="1"/>
        <end position="22"/>
    </location>
</feature>